<dbReference type="RefSeq" id="WP_002697661.1">
    <property type="nucleotide sequence ID" value="NZ_AAWS01000014.1"/>
</dbReference>
<sequence length="237" mass="27894">MSQKFIWKAKTINKPLDDGELLQLMLQKLFDISFIKQVEWIITDWNDKKYKINSSDPEQVYQEMIAKIPKKDYIFGFDLGGSSPYEWEIGLAFGMGARILFTFSSDLIEEKPKQDLLLEQFKTVHQQDNTEYAFIHPLNHYYDLEDDKYYNPITIQGMFEGVYWANFIGQGHIESFDYHKINAMNAYKTEWLGDNKHLFLQAVADIHQVTSKSSEKELVRLTNLFNKAKVEGSKWYD</sequence>
<name>A1ZLU6_MICM2</name>
<organism evidence="1 2">
    <name type="scientific">Microscilla marina ATCC 23134</name>
    <dbReference type="NCBI Taxonomy" id="313606"/>
    <lineage>
        <taxon>Bacteria</taxon>
        <taxon>Pseudomonadati</taxon>
        <taxon>Bacteroidota</taxon>
        <taxon>Cytophagia</taxon>
        <taxon>Cytophagales</taxon>
        <taxon>Microscillaceae</taxon>
        <taxon>Microscilla</taxon>
    </lineage>
</organism>
<proteinExistence type="predicted"/>
<dbReference type="AlphaFoldDB" id="A1ZLU6"/>
<evidence type="ECO:0000313" key="2">
    <source>
        <dbReference type="Proteomes" id="UP000004095"/>
    </source>
</evidence>
<evidence type="ECO:0000313" key="1">
    <source>
        <dbReference type="EMBL" id="EAY28850.1"/>
    </source>
</evidence>
<dbReference type="OrthoDB" id="10005958at2"/>
<dbReference type="Proteomes" id="UP000004095">
    <property type="component" value="Unassembled WGS sequence"/>
</dbReference>
<reference evidence="1 2" key="1">
    <citation type="submission" date="2007-01" db="EMBL/GenBank/DDBJ databases">
        <authorList>
            <person name="Haygood M."/>
            <person name="Podell S."/>
            <person name="Anderson C."/>
            <person name="Hopkinson B."/>
            <person name="Roe K."/>
            <person name="Barbeau K."/>
            <person name="Gaasterland T."/>
            <person name="Ferriera S."/>
            <person name="Johnson J."/>
            <person name="Kravitz S."/>
            <person name="Beeson K."/>
            <person name="Sutton G."/>
            <person name="Rogers Y.-H."/>
            <person name="Friedman R."/>
            <person name="Frazier M."/>
            <person name="Venter J.C."/>
        </authorList>
    </citation>
    <scope>NUCLEOTIDE SEQUENCE [LARGE SCALE GENOMIC DNA]</scope>
    <source>
        <strain evidence="1 2">ATCC 23134</strain>
    </source>
</reference>
<keyword evidence="2" id="KW-1185">Reference proteome</keyword>
<comment type="caution">
    <text evidence="1">The sequence shown here is derived from an EMBL/GenBank/DDBJ whole genome shotgun (WGS) entry which is preliminary data.</text>
</comment>
<dbReference type="EMBL" id="AAWS01000014">
    <property type="protein sequence ID" value="EAY28850.1"/>
    <property type="molecule type" value="Genomic_DNA"/>
</dbReference>
<protein>
    <submittedName>
        <fullName evidence="1">Uncharacterized protein</fullName>
    </submittedName>
</protein>
<accession>A1ZLU6</accession>
<gene>
    <name evidence="1" type="ORF">M23134_07948</name>
</gene>